<sequence length="208" mass="24412">MDKLDEKLFKLIEDTCQQPRGSLERQKGLNEIVRLIKGKLWKDNSHHYEDALQRTWLYLCRNLCEANTGKKFDTHQTSVITWLNAYLKFELQKFYTQDREKLQRFVSEIVSDPDEILDSVAAPIDVPSMLELTREWVETDPTGELRSTHIKGHPEVNCQAIILRRLPPEMSWKEISAEFNVPLATLSSFYQRHCLPRSKKFAEEQGYL</sequence>
<name>A0A139X8E7_9CYAN</name>
<reference evidence="1 2" key="1">
    <citation type="journal article" date="2013" name="Genome Biol. Evol.">
        <title>Genomes of Stigonematalean cyanobacteria (subsection V) and the evolution of oxygenic photosynthesis from prokaryotes to plastids.</title>
        <authorList>
            <person name="Dagan T."/>
            <person name="Roettger M."/>
            <person name="Stucken K."/>
            <person name="Landan G."/>
            <person name="Koch R."/>
            <person name="Major P."/>
            <person name="Gould S.B."/>
            <person name="Goremykin V.V."/>
            <person name="Rippka R."/>
            <person name="Tandeau de Marsac N."/>
            <person name="Gugger M."/>
            <person name="Lockhart P.J."/>
            <person name="Allen J.F."/>
            <person name="Brune I."/>
            <person name="Maus I."/>
            <person name="Puhler A."/>
            <person name="Martin W.F."/>
        </authorList>
    </citation>
    <scope>NUCLEOTIDE SEQUENCE [LARGE SCALE GENOMIC DNA]</scope>
    <source>
        <strain evidence="1 2">PCC 7110</strain>
    </source>
</reference>
<evidence type="ECO:0008006" key="3">
    <source>
        <dbReference type="Google" id="ProtNLM"/>
    </source>
</evidence>
<dbReference type="Proteomes" id="UP000076925">
    <property type="component" value="Unassembled WGS sequence"/>
</dbReference>
<dbReference type="EMBL" id="ANNX02000026">
    <property type="protein sequence ID" value="KYC40981.1"/>
    <property type="molecule type" value="Genomic_DNA"/>
</dbReference>
<proteinExistence type="predicted"/>
<dbReference type="RefSeq" id="WP_026134306.1">
    <property type="nucleotide sequence ID" value="NZ_KQ976354.1"/>
</dbReference>
<dbReference type="OrthoDB" id="454880at2"/>
<organism evidence="1 2">
    <name type="scientific">Scytonema hofmannii PCC 7110</name>
    <dbReference type="NCBI Taxonomy" id="128403"/>
    <lineage>
        <taxon>Bacteria</taxon>
        <taxon>Bacillati</taxon>
        <taxon>Cyanobacteriota</taxon>
        <taxon>Cyanophyceae</taxon>
        <taxon>Nostocales</taxon>
        <taxon>Scytonemataceae</taxon>
        <taxon>Scytonema</taxon>
    </lineage>
</organism>
<gene>
    <name evidence="1" type="ORF">WA1_24680</name>
</gene>
<accession>A0A139X8E7</accession>
<comment type="caution">
    <text evidence="1">The sequence shown here is derived from an EMBL/GenBank/DDBJ whole genome shotgun (WGS) entry which is preliminary data.</text>
</comment>
<dbReference type="STRING" id="128403.WA1_24680"/>
<dbReference type="AlphaFoldDB" id="A0A139X8E7"/>
<evidence type="ECO:0000313" key="2">
    <source>
        <dbReference type="Proteomes" id="UP000076925"/>
    </source>
</evidence>
<keyword evidence="2" id="KW-1185">Reference proteome</keyword>
<evidence type="ECO:0000313" key="1">
    <source>
        <dbReference type="EMBL" id="KYC40981.1"/>
    </source>
</evidence>
<protein>
    <recommendedName>
        <fullName evidence="3">Sigma-70 family RNA polymerase sigma factor</fullName>
    </recommendedName>
</protein>